<dbReference type="GO" id="GO:0006412">
    <property type="term" value="P:translation"/>
    <property type="evidence" value="ECO:0007669"/>
    <property type="project" value="UniProtKB-UniRule"/>
</dbReference>
<dbReference type="InterPro" id="IPR005824">
    <property type="entry name" value="KOW"/>
</dbReference>
<dbReference type="Gene3D" id="2.30.30.30">
    <property type="match status" value="1"/>
</dbReference>
<dbReference type="InterPro" id="IPR014722">
    <property type="entry name" value="Rib_uL2_dom2"/>
</dbReference>
<comment type="subunit">
    <text evidence="4">Part of the 50S ribosomal subunit.</text>
</comment>
<protein>
    <recommendedName>
        <fullName evidence="4">Large ribosomal subunit protein uL24c</fullName>
    </recommendedName>
</protein>
<gene>
    <name evidence="4 7" type="primary">rpl24</name>
    <name evidence="7" type="ORF">CMESOPL_090</name>
</gene>
<evidence type="ECO:0000256" key="2">
    <source>
        <dbReference type="ARBA" id="ARBA00022980"/>
    </source>
</evidence>
<comment type="subcellular location">
    <subcellularLocation>
        <location evidence="4">Plastid</location>
        <location evidence="4">Chloroplast</location>
    </subcellularLocation>
</comment>
<dbReference type="CDD" id="cd06089">
    <property type="entry name" value="KOW_RPL26"/>
    <property type="match status" value="1"/>
</dbReference>
<feature type="domain" description="KOW" evidence="6">
    <location>
        <begin position="12"/>
        <end position="39"/>
    </location>
</feature>
<keyword evidence="4" id="KW-0699">rRNA-binding</keyword>
<dbReference type="GO" id="GO:0005840">
    <property type="term" value="C:ribosome"/>
    <property type="evidence" value="ECO:0007669"/>
    <property type="project" value="UniProtKB-KW"/>
</dbReference>
<organism evidence="7">
    <name type="scientific">Chroomonas mesostigmatica CCMP1168</name>
    <dbReference type="NCBI Taxonomy" id="1195612"/>
    <lineage>
        <taxon>Eukaryota</taxon>
        <taxon>Cryptophyceae</taxon>
        <taxon>Pyrenomonadales</taxon>
        <taxon>Chroomonadaceae</taxon>
        <taxon>Chroomonas</taxon>
    </lineage>
</organism>
<dbReference type="PROSITE" id="PS01108">
    <property type="entry name" value="RIBOSOMAL_L24"/>
    <property type="match status" value="1"/>
</dbReference>
<dbReference type="GO" id="GO:0019843">
    <property type="term" value="F:rRNA binding"/>
    <property type="evidence" value="ECO:0007669"/>
    <property type="project" value="UniProtKB-UniRule"/>
</dbReference>
<keyword evidence="7" id="KW-0934">Plastid</keyword>
<keyword evidence="7" id="KW-0150">Chloroplast</keyword>
<dbReference type="InterPro" id="IPR057264">
    <property type="entry name" value="Ribosomal_uL24_C"/>
</dbReference>
<dbReference type="InterPro" id="IPR003256">
    <property type="entry name" value="Ribosomal_uL24"/>
</dbReference>
<dbReference type="SMART" id="SM00739">
    <property type="entry name" value="KOW"/>
    <property type="match status" value="1"/>
</dbReference>
<sequence>MIQKQKTKFPNHIKQGDTVKILAGKDKGKIGEVIKINKVANQVVVKEINIKRKHVKPTREGDVGKISQFEGAIHSSNVMLYNTEERLASRVTYTKNEEGKKIRIFKKLLNKK</sequence>
<dbReference type="HAMAP" id="MF_01326_B">
    <property type="entry name" value="Ribosomal_uL24_B"/>
    <property type="match status" value="1"/>
</dbReference>
<reference evidence="7" key="1">
    <citation type="journal article" date="2017" name="Genome Biol. Evol.">
        <title>Evolutionary Dynamics of Cryptophyte Plastid Genomes.</title>
        <authorList>
            <person name="Kim J.I."/>
            <person name="Moore C.E."/>
            <person name="Archibald J.M."/>
            <person name="Bhattacharya D."/>
            <person name="Yi G."/>
            <person name="Yoon H.S."/>
            <person name="Shin W."/>
        </authorList>
    </citation>
    <scope>NUCLEOTIDE SEQUENCE</scope>
</reference>
<dbReference type="InterPro" id="IPR005825">
    <property type="entry name" value="Ribosomal_uL24_CS"/>
</dbReference>
<dbReference type="GO" id="GO:1990904">
    <property type="term" value="C:ribonucleoprotein complex"/>
    <property type="evidence" value="ECO:0007669"/>
    <property type="project" value="UniProtKB-KW"/>
</dbReference>
<dbReference type="SUPFAM" id="SSF50104">
    <property type="entry name" value="Translation proteins SH3-like domain"/>
    <property type="match status" value="1"/>
</dbReference>
<evidence type="ECO:0000313" key="7">
    <source>
        <dbReference type="EMBL" id="ASV47590.1"/>
    </source>
</evidence>
<name>A0A248SPQ5_9CRYP</name>
<evidence type="ECO:0000256" key="3">
    <source>
        <dbReference type="ARBA" id="ARBA00023274"/>
    </source>
</evidence>
<evidence type="ECO:0000256" key="1">
    <source>
        <dbReference type="ARBA" id="ARBA00010618"/>
    </source>
</evidence>
<dbReference type="Pfam" id="PF17136">
    <property type="entry name" value="ribosomal_L24"/>
    <property type="match status" value="1"/>
</dbReference>
<geneLocation type="chloroplast" evidence="7"/>
<keyword evidence="2 4" id="KW-0689">Ribosomal protein</keyword>
<evidence type="ECO:0000256" key="4">
    <source>
        <dbReference type="HAMAP-Rule" id="MF_01326"/>
    </source>
</evidence>
<accession>A0A248SPQ5</accession>
<comment type="similarity">
    <text evidence="1 4 5">Belongs to the universal ribosomal protein uL24 family.</text>
</comment>
<keyword evidence="4" id="KW-0694">RNA-binding</keyword>
<dbReference type="InterPro" id="IPR008991">
    <property type="entry name" value="Translation_prot_SH3-like_sf"/>
</dbReference>
<dbReference type="EMBL" id="KY860574">
    <property type="protein sequence ID" value="ASV47590.1"/>
    <property type="molecule type" value="Genomic_DNA"/>
</dbReference>
<proteinExistence type="inferred from homology"/>
<dbReference type="PANTHER" id="PTHR12903">
    <property type="entry name" value="MITOCHONDRIAL RIBOSOMAL PROTEIN L24"/>
    <property type="match status" value="1"/>
</dbReference>
<dbReference type="InterPro" id="IPR041988">
    <property type="entry name" value="Ribosomal_uL24_KOW"/>
</dbReference>
<dbReference type="Pfam" id="PF00467">
    <property type="entry name" value="KOW"/>
    <property type="match status" value="1"/>
</dbReference>
<comment type="function">
    <text evidence="4">One of two assembly initiator proteins, it binds directly to the 5'-end of the 23S rRNA, where it nucleates assembly of the 50S subunit.</text>
</comment>
<dbReference type="NCBIfam" id="TIGR01079">
    <property type="entry name" value="rplX_bact"/>
    <property type="match status" value="1"/>
</dbReference>
<dbReference type="GO" id="GO:0009507">
    <property type="term" value="C:chloroplast"/>
    <property type="evidence" value="ECO:0007669"/>
    <property type="project" value="UniProtKB-SubCell"/>
</dbReference>
<keyword evidence="3 4" id="KW-0687">Ribonucleoprotein</keyword>
<evidence type="ECO:0000256" key="5">
    <source>
        <dbReference type="RuleBase" id="RU003477"/>
    </source>
</evidence>
<dbReference type="GO" id="GO:0003735">
    <property type="term" value="F:structural constituent of ribosome"/>
    <property type="evidence" value="ECO:0007669"/>
    <property type="project" value="InterPro"/>
</dbReference>
<dbReference type="AlphaFoldDB" id="A0A248SPQ5"/>
<evidence type="ECO:0000259" key="6">
    <source>
        <dbReference type="SMART" id="SM00739"/>
    </source>
</evidence>